<proteinExistence type="predicted"/>
<dbReference type="VEuPathDB" id="ToxoDB:BESB_000450"/>
<dbReference type="EMBL" id="NWUJ01000001">
    <property type="protein sequence ID" value="PFH37703.1"/>
    <property type="molecule type" value="Genomic_DNA"/>
</dbReference>
<dbReference type="AlphaFoldDB" id="A0A2A9MNY6"/>
<dbReference type="Proteomes" id="UP000224006">
    <property type="component" value="Chromosome I"/>
</dbReference>
<reference evidence="1 2" key="1">
    <citation type="submission" date="2017-09" db="EMBL/GenBank/DDBJ databases">
        <title>Genome sequencing of Besnoitia besnoiti strain Bb-Ger1.</title>
        <authorList>
            <person name="Schares G."/>
            <person name="Venepally P."/>
            <person name="Lorenzi H.A."/>
        </authorList>
    </citation>
    <scope>NUCLEOTIDE SEQUENCE [LARGE SCALE GENOMIC DNA]</scope>
    <source>
        <strain evidence="1 2">Bb-Ger1</strain>
    </source>
</reference>
<comment type="caution">
    <text evidence="1">The sequence shown here is derived from an EMBL/GenBank/DDBJ whole genome shotgun (WGS) entry which is preliminary data.</text>
</comment>
<keyword evidence="2" id="KW-1185">Reference proteome</keyword>
<accession>A0A2A9MNY6</accession>
<evidence type="ECO:0000313" key="2">
    <source>
        <dbReference type="Proteomes" id="UP000224006"/>
    </source>
</evidence>
<dbReference type="KEGG" id="bbes:BESB_000450"/>
<dbReference type="STRING" id="94643.A0A2A9MNY6"/>
<dbReference type="OrthoDB" id="364773at2759"/>
<evidence type="ECO:0000313" key="1">
    <source>
        <dbReference type="EMBL" id="PFH37703.1"/>
    </source>
</evidence>
<name>A0A2A9MNY6_BESBE</name>
<dbReference type="RefSeq" id="XP_029221712.1">
    <property type="nucleotide sequence ID" value="XM_029358800.1"/>
</dbReference>
<protein>
    <submittedName>
        <fullName evidence="1">Uncharacterized protein</fullName>
    </submittedName>
</protein>
<sequence>MLHENHEKLVFVCNGYIDRLNPRLLPERLRRRLERNRSPALKRYDGKLAWSQAVESAIKRTHTPCLAFAQAHSHHLLESLSMDEVLALEKLVPEIREAFKTSKAKLAEQEAQDKFTRHVSVGLAGLEGDPVSFPFELKRAESKNP</sequence>
<dbReference type="GeneID" id="40305108"/>
<organism evidence="1 2">
    <name type="scientific">Besnoitia besnoiti</name>
    <name type="common">Apicomplexan protozoan</name>
    <dbReference type="NCBI Taxonomy" id="94643"/>
    <lineage>
        <taxon>Eukaryota</taxon>
        <taxon>Sar</taxon>
        <taxon>Alveolata</taxon>
        <taxon>Apicomplexa</taxon>
        <taxon>Conoidasida</taxon>
        <taxon>Coccidia</taxon>
        <taxon>Eucoccidiorida</taxon>
        <taxon>Eimeriorina</taxon>
        <taxon>Sarcocystidae</taxon>
        <taxon>Besnoitia</taxon>
    </lineage>
</organism>
<gene>
    <name evidence="1" type="ORF">BESB_000450</name>
</gene>